<keyword evidence="2" id="KW-1185">Reference proteome</keyword>
<accession>A0A1Y3ATK8</accession>
<dbReference type="AlphaFoldDB" id="A0A1Y3ATK8"/>
<sequence>MSSNPMSCDENSGEIRVTEGTTTEINTALLNILVNAKILSPSDSNNIFDVVVAKKPDYGSINLDQLTIDMNSLRTQPIRYTHIISGKIRDSLSIELVNRHSTFNPIQCDRYL</sequence>
<dbReference type="Proteomes" id="UP000194236">
    <property type="component" value="Unassembled WGS sequence"/>
</dbReference>
<evidence type="ECO:0000313" key="1">
    <source>
        <dbReference type="EMBL" id="OTF71809.1"/>
    </source>
</evidence>
<protein>
    <submittedName>
        <fullName evidence="1">Uncharacterized protein</fullName>
    </submittedName>
</protein>
<name>A0A1Y3ATK8_EURMA</name>
<feature type="non-terminal residue" evidence="1">
    <location>
        <position position="112"/>
    </location>
</feature>
<comment type="caution">
    <text evidence="1">The sequence shown here is derived from an EMBL/GenBank/DDBJ whole genome shotgun (WGS) entry which is preliminary data.</text>
</comment>
<organism evidence="1 2">
    <name type="scientific">Euroglyphus maynei</name>
    <name type="common">Mayne's house dust mite</name>
    <dbReference type="NCBI Taxonomy" id="6958"/>
    <lineage>
        <taxon>Eukaryota</taxon>
        <taxon>Metazoa</taxon>
        <taxon>Ecdysozoa</taxon>
        <taxon>Arthropoda</taxon>
        <taxon>Chelicerata</taxon>
        <taxon>Arachnida</taxon>
        <taxon>Acari</taxon>
        <taxon>Acariformes</taxon>
        <taxon>Sarcoptiformes</taxon>
        <taxon>Astigmata</taxon>
        <taxon>Psoroptidia</taxon>
        <taxon>Analgoidea</taxon>
        <taxon>Pyroglyphidae</taxon>
        <taxon>Pyroglyphinae</taxon>
        <taxon>Euroglyphus</taxon>
    </lineage>
</organism>
<reference evidence="1 2" key="1">
    <citation type="submission" date="2017-03" db="EMBL/GenBank/DDBJ databases">
        <title>Genome Survey of Euroglyphus maynei.</title>
        <authorList>
            <person name="Arlian L.G."/>
            <person name="Morgan M.S."/>
            <person name="Rider S.D."/>
        </authorList>
    </citation>
    <scope>NUCLEOTIDE SEQUENCE [LARGE SCALE GENOMIC DNA]</scope>
    <source>
        <strain evidence="1">Arlian Lab</strain>
        <tissue evidence="1">Whole body</tissue>
    </source>
</reference>
<gene>
    <name evidence="1" type="ORF">BLA29_013850</name>
</gene>
<evidence type="ECO:0000313" key="2">
    <source>
        <dbReference type="Proteomes" id="UP000194236"/>
    </source>
</evidence>
<dbReference type="EMBL" id="MUJZ01059203">
    <property type="protein sequence ID" value="OTF71809.1"/>
    <property type="molecule type" value="Genomic_DNA"/>
</dbReference>
<proteinExistence type="predicted"/>